<evidence type="ECO:0000313" key="2">
    <source>
        <dbReference type="EMBL" id="GGG91643.1"/>
    </source>
</evidence>
<dbReference type="InterPro" id="IPR002816">
    <property type="entry name" value="TraB/PrgY/GumN_fam"/>
</dbReference>
<sequence>MLRVLCAVFIPLAIGSAALAAQATSADEPVTTEVIVVRGERSGPQLWRVHHPDHTGEVYVFITVPWLPASLEWNERPVASVLEEAGEVLTEFEVNSGAVGTARMAAMMLRTITFSRSRIMMPRGTTLADRVDAALAADFYRASAIAEERNQRRRDLQRAARRGDGDMSAEALLDEPEEAALAERLANLEPGRMHPFFQAMTLIGRAAESVDLEGASAIEGRVTRLARRNRVPVRAVQSYDLAVSDISAVIRSVQDFSRETNEICISEAVTFATSDLPSAWISAQAWARGDVDTLRGFASRRAGMECQHAMEREMGGFRTFGGATTSDIDYSGIWAAAIGEAVNSGGVTLAVVGAAGWLSDDGIQARLAATGYVVEGP</sequence>
<protein>
    <recommendedName>
        <fullName evidence="4">GumN family protein</fullName>
    </recommendedName>
</protein>
<reference evidence="3" key="1">
    <citation type="journal article" date="2019" name="Int. J. Syst. Evol. Microbiol.">
        <title>The Global Catalogue of Microorganisms (GCM) 10K type strain sequencing project: providing services to taxonomists for standard genome sequencing and annotation.</title>
        <authorList>
            <consortium name="The Broad Institute Genomics Platform"/>
            <consortium name="The Broad Institute Genome Sequencing Center for Infectious Disease"/>
            <person name="Wu L."/>
            <person name="Ma J."/>
        </authorList>
    </citation>
    <scope>NUCLEOTIDE SEQUENCE [LARGE SCALE GENOMIC DNA]</scope>
    <source>
        <strain evidence="3">CGMCC 1.12766</strain>
    </source>
</reference>
<keyword evidence="3" id="KW-1185">Reference proteome</keyword>
<dbReference type="Pfam" id="PF01963">
    <property type="entry name" value="TraB_PrgY_gumN"/>
    <property type="match status" value="1"/>
</dbReference>
<keyword evidence="1" id="KW-0732">Signal</keyword>
<proteinExistence type="predicted"/>
<accession>A0ABQ1XDV1</accession>
<evidence type="ECO:0000256" key="1">
    <source>
        <dbReference type="SAM" id="SignalP"/>
    </source>
</evidence>
<name>A0ABQ1XDV1_9PROT</name>
<evidence type="ECO:0000313" key="3">
    <source>
        <dbReference type="Proteomes" id="UP000648722"/>
    </source>
</evidence>
<dbReference type="Proteomes" id="UP000648722">
    <property type="component" value="Unassembled WGS sequence"/>
</dbReference>
<organism evidence="2 3">
    <name type="scientific">Glycocaulis albus</name>
    <dbReference type="NCBI Taxonomy" id="1382801"/>
    <lineage>
        <taxon>Bacteria</taxon>
        <taxon>Pseudomonadati</taxon>
        <taxon>Pseudomonadota</taxon>
        <taxon>Alphaproteobacteria</taxon>
        <taxon>Maricaulales</taxon>
        <taxon>Maricaulaceae</taxon>
        <taxon>Glycocaulis</taxon>
    </lineage>
</organism>
<dbReference type="EMBL" id="BMFS01000001">
    <property type="protein sequence ID" value="GGG91643.1"/>
    <property type="molecule type" value="Genomic_DNA"/>
</dbReference>
<feature type="chain" id="PRO_5046731701" description="GumN family protein" evidence="1">
    <location>
        <begin position="21"/>
        <end position="377"/>
    </location>
</feature>
<dbReference type="RefSeq" id="WP_188450836.1">
    <property type="nucleotide sequence ID" value="NZ_BMFS01000001.1"/>
</dbReference>
<gene>
    <name evidence="2" type="ORF">GCM10007420_03650</name>
</gene>
<comment type="caution">
    <text evidence="2">The sequence shown here is derived from an EMBL/GenBank/DDBJ whole genome shotgun (WGS) entry which is preliminary data.</text>
</comment>
<evidence type="ECO:0008006" key="4">
    <source>
        <dbReference type="Google" id="ProtNLM"/>
    </source>
</evidence>
<feature type="signal peptide" evidence="1">
    <location>
        <begin position="1"/>
        <end position="20"/>
    </location>
</feature>